<keyword evidence="6 8" id="KW-0460">Magnesium</keyword>
<evidence type="ECO:0000256" key="5">
    <source>
        <dbReference type="ARBA" id="ARBA00022801"/>
    </source>
</evidence>
<name>A0ABV7DWI0_9RHOB</name>
<comment type="cofactor">
    <cofactor evidence="1 8">
        <name>Mg(2+)</name>
        <dbReference type="ChEBI" id="CHEBI:18420"/>
    </cofactor>
</comment>
<dbReference type="Proteomes" id="UP001595445">
    <property type="component" value="Unassembled WGS sequence"/>
</dbReference>
<reference evidence="11" key="1">
    <citation type="journal article" date="2019" name="Int. J. Syst. Evol. Microbiol.">
        <title>The Global Catalogue of Microorganisms (GCM) 10K type strain sequencing project: providing services to taxonomists for standard genome sequencing and annotation.</title>
        <authorList>
            <consortium name="The Broad Institute Genomics Platform"/>
            <consortium name="The Broad Institute Genome Sequencing Center for Infectious Disease"/>
            <person name="Wu L."/>
            <person name="Ma J."/>
        </authorList>
    </citation>
    <scope>NUCLEOTIDE SEQUENCE [LARGE SCALE GENOMIC DNA]</scope>
    <source>
        <strain evidence="11">KCTC 62102</strain>
    </source>
</reference>
<feature type="domain" description="PIN" evidence="9">
    <location>
        <begin position="2"/>
        <end position="127"/>
    </location>
</feature>
<comment type="similarity">
    <text evidence="7 8">Belongs to the PINc/VapC protein family.</text>
</comment>
<comment type="caution">
    <text evidence="10">The sequence shown here is derived from an EMBL/GenBank/DDBJ whole genome shotgun (WGS) entry which is preliminary data.</text>
</comment>
<keyword evidence="3 8" id="KW-0540">Nuclease</keyword>
<dbReference type="InterPro" id="IPR050556">
    <property type="entry name" value="Type_II_TA_system_RNase"/>
</dbReference>
<comment type="function">
    <text evidence="8">Toxic component of a toxin-antitoxin (TA) system. An RNase.</text>
</comment>
<evidence type="ECO:0000256" key="1">
    <source>
        <dbReference type="ARBA" id="ARBA00001946"/>
    </source>
</evidence>
<evidence type="ECO:0000256" key="2">
    <source>
        <dbReference type="ARBA" id="ARBA00022649"/>
    </source>
</evidence>
<dbReference type="PANTHER" id="PTHR33653:SF1">
    <property type="entry name" value="RIBONUCLEASE VAPC2"/>
    <property type="match status" value="1"/>
</dbReference>
<proteinExistence type="inferred from homology"/>
<evidence type="ECO:0000256" key="8">
    <source>
        <dbReference type="HAMAP-Rule" id="MF_00265"/>
    </source>
</evidence>
<dbReference type="EMBL" id="JBHRSM010000020">
    <property type="protein sequence ID" value="MFC3086700.1"/>
    <property type="molecule type" value="Genomic_DNA"/>
</dbReference>
<dbReference type="PANTHER" id="PTHR33653">
    <property type="entry name" value="RIBONUCLEASE VAPC2"/>
    <property type="match status" value="1"/>
</dbReference>
<dbReference type="Gene3D" id="3.40.50.1010">
    <property type="entry name" value="5'-nuclease"/>
    <property type="match status" value="1"/>
</dbReference>
<feature type="binding site" evidence="8">
    <location>
        <position position="5"/>
    </location>
    <ligand>
        <name>Mg(2+)</name>
        <dbReference type="ChEBI" id="CHEBI:18420"/>
    </ligand>
</feature>
<sequence>MIILDTNVISELLRPAPEVRVERWLAAQNGIMVFLTAITEAELRYGIAVMPDGRRRAGIAMMLDSILREDFAGRILPFDSPAAEAFAAIAAARRSAGRPIAQADCQIAAIAHAAGASLATRNVRDFADCGIRIVNPWEAE</sequence>
<dbReference type="InterPro" id="IPR029060">
    <property type="entry name" value="PIN-like_dom_sf"/>
</dbReference>
<dbReference type="EC" id="3.1.-.-" evidence="8"/>
<evidence type="ECO:0000256" key="4">
    <source>
        <dbReference type="ARBA" id="ARBA00022723"/>
    </source>
</evidence>
<dbReference type="RefSeq" id="WP_197647405.1">
    <property type="nucleotide sequence ID" value="NZ_JAEACP010000028.1"/>
</dbReference>
<evidence type="ECO:0000259" key="9">
    <source>
        <dbReference type="Pfam" id="PF01850"/>
    </source>
</evidence>
<evidence type="ECO:0000256" key="3">
    <source>
        <dbReference type="ARBA" id="ARBA00022722"/>
    </source>
</evidence>
<keyword evidence="4 8" id="KW-0479">Metal-binding</keyword>
<evidence type="ECO:0000313" key="10">
    <source>
        <dbReference type="EMBL" id="MFC3086700.1"/>
    </source>
</evidence>
<feature type="binding site" evidence="8">
    <location>
        <position position="104"/>
    </location>
    <ligand>
        <name>Mg(2+)</name>
        <dbReference type="ChEBI" id="CHEBI:18420"/>
    </ligand>
</feature>
<dbReference type="InterPro" id="IPR022907">
    <property type="entry name" value="VapC_family"/>
</dbReference>
<organism evidence="10 11">
    <name type="scientific">Tabrizicola soli</name>
    <dbReference type="NCBI Taxonomy" id="2185115"/>
    <lineage>
        <taxon>Bacteria</taxon>
        <taxon>Pseudomonadati</taxon>
        <taxon>Pseudomonadota</taxon>
        <taxon>Alphaproteobacteria</taxon>
        <taxon>Rhodobacterales</taxon>
        <taxon>Paracoccaceae</taxon>
        <taxon>Tabrizicola</taxon>
    </lineage>
</organism>
<dbReference type="CDD" id="cd18731">
    <property type="entry name" value="PIN_NgFitB-like"/>
    <property type="match status" value="1"/>
</dbReference>
<gene>
    <name evidence="8" type="primary">vapC</name>
    <name evidence="10" type="ORF">ACFOD6_11660</name>
</gene>
<dbReference type="Pfam" id="PF01850">
    <property type="entry name" value="PIN"/>
    <property type="match status" value="1"/>
</dbReference>
<accession>A0ABV7DWI0</accession>
<dbReference type="InterPro" id="IPR002716">
    <property type="entry name" value="PIN_dom"/>
</dbReference>
<evidence type="ECO:0000256" key="6">
    <source>
        <dbReference type="ARBA" id="ARBA00022842"/>
    </source>
</evidence>
<dbReference type="SUPFAM" id="SSF88723">
    <property type="entry name" value="PIN domain-like"/>
    <property type="match status" value="1"/>
</dbReference>
<keyword evidence="2 8" id="KW-1277">Toxin-antitoxin system</keyword>
<evidence type="ECO:0000313" key="11">
    <source>
        <dbReference type="Proteomes" id="UP001595445"/>
    </source>
</evidence>
<protein>
    <recommendedName>
        <fullName evidence="8">Ribonuclease VapC</fullName>
        <shortName evidence="8">RNase VapC</shortName>
        <ecNumber evidence="8">3.1.-.-</ecNumber>
    </recommendedName>
    <alternativeName>
        <fullName evidence="8">Toxin VapC</fullName>
    </alternativeName>
</protein>
<keyword evidence="11" id="KW-1185">Reference proteome</keyword>
<dbReference type="HAMAP" id="MF_00265">
    <property type="entry name" value="VapC_Nob1"/>
    <property type="match status" value="1"/>
</dbReference>
<evidence type="ECO:0000256" key="7">
    <source>
        <dbReference type="ARBA" id="ARBA00038093"/>
    </source>
</evidence>
<keyword evidence="5 8" id="KW-0378">Hydrolase</keyword>
<keyword evidence="8" id="KW-0800">Toxin</keyword>